<evidence type="ECO:0000313" key="3">
    <source>
        <dbReference type="Proteomes" id="UP001596036"/>
    </source>
</evidence>
<proteinExistence type="predicted"/>
<gene>
    <name evidence="2" type="ORF">ACFPN1_11360</name>
</gene>
<keyword evidence="3" id="KW-1185">Reference proteome</keyword>
<dbReference type="RefSeq" id="WP_386755099.1">
    <property type="nucleotide sequence ID" value="NZ_JBHSNM010000003.1"/>
</dbReference>
<evidence type="ECO:0000256" key="1">
    <source>
        <dbReference type="SAM" id="SignalP"/>
    </source>
</evidence>
<sequence length="130" mass="13742">MSPLPGILAGLILAAACGPCQAQGANIGLSLRVLPASGEALAAMDLPMPPQARALPAGRHHQRLLYPGPADAARRFYETTLPALGFERMRLYATGATWVRGGIRAELQFLPVVGEQDATGILVRIDDEKS</sequence>
<protein>
    <submittedName>
        <fullName evidence="2">Uncharacterized protein</fullName>
    </submittedName>
</protein>
<comment type="caution">
    <text evidence="2">The sequence shown here is derived from an EMBL/GenBank/DDBJ whole genome shotgun (WGS) entry which is preliminary data.</text>
</comment>
<keyword evidence="1" id="KW-0732">Signal</keyword>
<evidence type="ECO:0000313" key="2">
    <source>
        <dbReference type="EMBL" id="MFC5570658.1"/>
    </source>
</evidence>
<accession>A0ABW0SNG1</accession>
<dbReference type="EMBL" id="JBHSNM010000003">
    <property type="protein sequence ID" value="MFC5570658.1"/>
    <property type="molecule type" value="Genomic_DNA"/>
</dbReference>
<feature type="chain" id="PRO_5045771226" evidence="1">
    <location>
        <begin position="23"/>
        <end position="130"/>
    </location>
</feature>
<dbReference type="Proteomes" id="UP001596036">
    <property type="component" value="Unassembled WGS sequence"/>
</dbReference>
<reference evidence="3" key="1">
    <citation type="journal article" date="2019" name="Int. J. Syst. Evol. Microbiol.">
        <title>The Global Catalogue of Microorganisms (GCM) 10K type strain sequencing project: providing services to taxonomists for standard genome sequencing and annotation.</title>
        <authorList>
            <consortium name="The Broad Institute Genomics Platform"/>
            <consortium name="The Broad Institute Genome Sequencing Center for Infectious Disease"/>
            <person name="Wu L."/>
            <person name="Ma J."/>
        </authorList>
    </citation>
    <scope>NUCLEOTIDE SEQUENCE [LARGE SCALE GENOMIC DNA]</scope>
    <source>
        <strain evidence="3">KACC 11407</strain>
    </source>
</reference>
<name>A0ABW0SNG1_9GAMM</name>
<feature type="signal peptide" evidence="1">
    <location>
        <begin position="1"/>
        <end position="22"/>
    </location>
</feature>
<organism evidence="2 3">
    <name type="scientific">Lysobacter yangpyeongensis</name>
    <dbReference type="NCBI Taxonomy" id="346182"/>
    <lineage>
        <taxon>Bacteria</taxon>
        <taxon>Pseudomonadati</taxon>
        <taxon>Pseudomonadota</taxon>
        <taxon>Gammaproteobacteria</taxon>
        <taxon>Lysobacterales</taxon>
        <taxon>Lysobacteraceae</taxon>
        <taxon>Lysobacter</taxon>
    </lineage>
</organism>